<organism evidence="2 3">
    <name type="scientific">Phenylobacterium ferrooxidans</name>
    <dbReference type="NCBI Taxonomy" id="2982689"/>
    <lineage>
        <taxon>Bacteria</taxon>
        <taxon>Pseudomonadati</taxon>
        <taxon>Pseudomonadota</taxon>
        <taxon>Alphaproteobacteria</taxon>
        <taxon>Caulobacterales</taxon>
        <taxon>Caulobacteraceae</taxon>
        <taxon>Phenylobacterium</taxon>
    </lineage>
</organism>
<dbReference type="InterPro" id="IPR029069">
    <property type="entry name" value="HotDog_dom_sf"/>
</dbReference>
<dbReference type="Gene3D" id="3.10.129.10">
    <property type="entry name" value="Hotdog Thioesterase"/>
    <property type="match status" value="1"/>
</dbReference>
<dbReference type="RefSeq" id="WP_304776116.1">
    <property type="nucleotide sequence ID" value="NZ_JAOTJD010000029.1"/>
</dbReference>
<evidence type="ECO:0000313" key="3">
    <source>
        <dbReference type="Proteomes" id="UP001598130"/>
    </source>
</evidence>
<dbReference type="SUPFAM" id="SSF54637">
    <property type="entry name" value="Thioesterase/thiol ester dehydrase-isomerase"/>
    <property type="match status" value="1"/>
</dbReference>
<dbReference type="Proteomes" id="UP001598130">
    <property type="component" value="Unassembled WGS sequence"/>
</dbReference>
<keyword evidence="3" id="KW-1185">Reference proteome</keyword>
<gene>
    <name evidence="2" type="ORF">OCL97_14905</name>
</gene>
<evidence type="ECO:0000259" key="1">
    <source>
        <dbReference type="Pfam" id="PF03061"/>
    </source>
</evidence>
<dbReference type="EMBL" id="JAOTJD010000029">
    <property type="protein sequence ID" value="MFD3265245.1"/>
    <property type="molecule type" value="Genomic_DNA"/>
</dbReference>
<dbReference type="InterPro" id="IPR006683">
    <property type="entry name" value="Thioestr_dom"/>
</dbReference>
<sequence>MTDTLRQDAAFPGGPAAAASLLEPLLAGAAGVGAEPVSITLDYGRVPSAGDPVTAEAWIDRATRTLVFAHARLTTANGDLVASGSAVFRRQAPALVAV</sequence>
<name>A0ABW6CQ88_9CAUL</name>
<protein>
    <recommendedName>
        <fullName evidence="1">Thioesterase domain-containing protein</fullName>
    </recommendedName>
</protein>
<accession>A0ABW6CQ88</accession>
<evidence type="ECO:0000313" key="2">
    <source>
        <dbReference type="EMBL" id="MFD3265245.1"/>
    </source>
</evidence>
<reference evidence="2 3" key="1">
    <citation type="submission" date="2022-09" db="EMBL/GenBank/DDBJ databases">
        <title>New species of Phenylobacterium.</title>
        <authorList>
            <person name="Mieszkin S."/>
        </authorList>
    </citation>
    <scope>NUCLEOTIDE SEQUENCE [LARGE SCALE GENOMIC DNA]</scope>
    <source>
        <strain evidence="2 3">HK31-G</strain>
    </source>
</reference>
<comment type="caution">
    <text evidence="2">The sequence shown here is derived from an EMBL/GenBank/DDBJ whole genome shotgun (WGS) entry which is preliminary data.</text>
</comment>
<dbReference type="Pfam" id="PF03061">
    <property type="entry name" value="4HBT"/>
    <property type="match status" value="1"/>
</dbReference>
<feature type="domain" description="Thioesterase" evidence="1">
    <location>
        <begin position="37"/>
        <end position="81"/>
    </location>
</feature>
<proteinExistence type="predicted"/>